<name>A0A1V1NWM2_9BACT</name>
<dbReference type="GO" id="GO:0006508">
    <property type="term" value="P:proteolysis"/>
    <property type="evidence" value="ECO:0007669"/>
    <property type="project" value="UniProtKB-KW"/>
</dbReference>
<keyword evidence="1 5" id="KW-0645">Protease</keyword>
<dbReference type="InterPro" id="IPR001539">
    <property type="entry name" value="Peptidase_U32"/>
</dbReference>
<dbReference type="InterPro" id="IPR032525">
    <property type="entry name" value="Peptidase_U32_C"/>
</dbReference>
<dbReference type="GO" id="GO:0008233">
    <property type="term" value="F:peptidase activity"/>
    <property type="evidence" value="ECO:0007669"/>
    <property type="project" value="UniProtKB-KW"/>
</dbReference>
<evidence type="ECO:0000259" key="4">
    <source>
        <dbReference type="Pfam" id="PF16325"/>
    </source>
</evidence>
<comment type="caution">
    <text evidence="5">The sequence shown here is derived from an EMBL/GenBank/DDBJ whole genome shotgun (WGS) entry which is preliminary data.</text>
</comment>
<feature type="domain" description="Peptidase family U32 C-terminal" evidence="4">
    <location>
        <begin position="227"/>
        <end position="308"/>
    </location>
</feature>
<evidence type="ECO:0000256" key="3">
    <source>
        <dbReference type="ARBA" id="ARBA00038374"/>
    </source>
</evidence>
<accession>A0A1V1NWM2</accession>
<dbReference type="Pfam" id="PF01136">
    <property type="entry name" value="Peptidase_U32"/>
    <property type="match status" value="1"/>
</dbReference>
<dbReference type="Gene3D" id="2.40.30.10">
    <property type="entry name" value="Translation factors"/>
    <property type="match status" value="1"/>
</dbReference>
<evidence type="ECO:0000313" key="6">
    <source>
        <dbReference type="Proteomes" id="UP000189670"/>
    </source>
</evidence>
<sequence>MSDPGIVGLARKLVPNLKIHLSTQANTTNIRSVEFWAQQGVKRIVLARELSINEIAQIAQNVADVEIEIFVHGALCIAYSGRCMLSAYMTNRSANRGECSQPCRWEYYLKEASRQEPLVIEEDKNGTYIMNSKDICLIEHIPLIVESNIRSIKIEGRMKSAYYVAVVTKTYAEAINLFLESPEKYKCNSAWIAELANISNRGYSTGFYFGRPGAECQRFDSSKYHKNYDFVGMTSTYYSQKQLLKIFVRNHILCGDTLEVILPGCLRPYKIVLKKFFDEQEKEMNEAHNTYTILVPCTKAIPSGAVVRRKAR</sequence>
<evidence type="ECO:0000313" key="5">
    <source>
        <dbReference type="EMBL" id="ETR66980.1"/>
    </source>
</evidence>
<keyword evidence="2" id="KW-0378">Hydrolase</keyword>
<dbReference type="EMBL" id="ATBP01001626">
    <property type="protein sequence ID" value="ETR66980.1"/>
    <property type="molecule type" value="Genomic_DNA"/>
</dbReference>
<reference evidence="6" key="1">
    <citation type="submission" date="2012-11" db="EMBL/GenBank/DDBJ databases">
        <authorList>
            <person name="Lucero-Rivera Y.E."/>
            <person name="Tovar-Ramirez D."/>
        </authorList>
    </citation>
    <scope>NUCLEOTIDE SEQUENCE [LARGE SCALE GENOMIC DNA]</scope>
    <source>
        <strain evidence="6">Araruama</strain>
    </source>
</reference>
<evidence type="ECO:0000256" key="2">
    <source>
        <dbReference type="ARBA" id="ARBA00022801"/>
    </source>
</evidence>
<organism evidence="5 6">
    <name type="scientific">Candidatus Magnetoglobus multicellularis str. Araruama</name>
    <dbReference type="NCBI Taxonomy" id="890399"/>
    <lineage>
        <taxon>Bacteria</taxon>
        <taxon>Pseudomonadati</taxon>
        <taxon>Thermodesulfobacteriota</taxon>
        <taxon>Desulfobacteria</taxon>
        <taxon>Desulfobacterales</taxon>
        <taxon>Desulfobacteraceae</taxon>
        <taxon>Candidatus Magnetoglobus</taxon>
    </lineage>
</organism>
<dbReference type="InterPro" id="IPR051454">
    <property type="entry name" value="RNA/ubiquinone_mod_enzymes"/>
</dbReference>
<dbReference type="Pfam" id="PF16325">
    <property type="entry name" value="Peptidase_U32_C"/>
    <property type="match status" value="1"/>
</dbReference>
<dbReference type="AlphaFoldDB" id="A0A1V1NWM2"/>
<evidence type="ECO:0000256" key="1">
    <source>
        <dbReference type="ARBA" id="ARBA00022670"/>
    </source>
</evidence>
<comment type="similarity">
    <text evidence="3">Belongs to the peptidase U32 family.</text>
</comment>
<protein>
    <submittedName>
        <fullName evidence="5">Protease</fullName>
    </submittedName>
</protein>
<dbReference type="PANTHER" id="PTHR30217">
    <property type="entry name" value="PEPTIDASE U32 FAMILY"/>
    <property type="match status" value="1"/>
</dbReference>
<dbReference type="PANTHER" id="PTHR30217:SF6">
    <property type="entry name" value="TRNA HYDROXYLATION PROTEIN P"/>
    <property type="match status" value="1"/>
</dbReference>
<gene>
    <name evidence="5" type="ORF">OMM_05385</name>
</gene>
<dbReference type="Proteomes" id="UP000189670">
    <property type="component" value="Unassembled WGS sequence"/>
</dbReference>
<dbReference type="PROSITE" id="PS01276">
    <property type="entry name" value="PEPTIDASE_U32"/>
    <property type="match status" value="1"/>
</dbReference>
<proteinExistence type="inferred from homology"/>